<dbReference type="InterPro" id="IPR033749">
    <property type="entry name" value="Polyprenyl_synt_CS"/>
</dbReference>
<dbReference type="CDD" id="cd00685">
    <property type="entry name" value="Trans_IPPS_HT"/>
    <property type="match status" value="1"/>
</dbReference>
<name>A0ABU4RUF8_9GAMM</name>
<comment type="caution">
    <text evidence="8">The sequence shown here is derived from an EMBL/GenBank/DDBJ whole genome shotgun (WGS) entry which is preliminary data.</text>
</comment>
<comment type="similarity">
    <text evidence="2 7">Belongs to the FPP/GGPP synthase family.</text>
</comment>
<dbReference type="PANTHER" id="PTHR43281">
    <property type="entry name" value="FARNESYL DIPHOSPHATE SYNTHASE"/>
    <property type="match status" value="1"/>
</dbReference>
<evidence type="ECO:0000313" key="8">
    <source>
        <dbReference type="EMBL" id="MDX6848299.1"/>
    </source>
</evidence>
<gene>
    <name evidence="8" type="ORF">SCD92_02935</name>
</gene>
<dbReference type="PROSITE" id="PS00723">
    <property type="entry name" value="POLYPRENYL_SYNTHASE_1"/>
    <property type="match status" value="1"/>
</dbReference>
<dbReference type="SUPFAM" id="SSF48576">
    <property type="entry name" value="Terpenoid synthases"/>
    <property type="match status" value="1"/>
</dbReference>
<evidence type="ECO:0000256" key="5">
    <source>
        <dbReference type="ARBA" id="ARBA00022842"/>
    </source>
</evidence>
<keyword evidence="6" id="KW-0414">Isoprene biosynthesis</keyword>
<evidence type="ECO:0000256" key="1">
    <source>
        <dbReference type="ARBA" id="ARBA00001946"/>
    </source>
</evidence>
<sequence>MSAYMDFSQSVRSRIDSALQQAIPDTADNPLGAAMRYALAGGGKRIRPLLVFAGFQAVSCKSDHPALDNVACAIEAIHAYSLIHDDLPAMDDDDLRRGQPTCHIAFDEATAILAGDALQTLAFELLAKAPELSDSTRLALIQTLARGAGAQGMVLGQAIDLAAVDQELTLSQLEHMHRCKTGALIDASITMGAWVGAANSESLSVLTEFSRALGLAFQVQDDILDVTSDTQTLGKQQGADQARNKPTYVSLLGLDGARQKAQDLYRQALDCLPHLPGNTQTLRVIAQYIVERKH</sequence>
<dbReference type="InterPro" id="IPR053378">
    <property type="entry name" value="Prenyl_diphosphate_synthase"/>
</dbReference>
<dbReference type="InterPro" id="IPR000092">
    <property type="entry name" value="Polyprenyl_synt"/>
</dbReference>
<evidence type="ECO:0000256" key="7">
    <source>
        <dbReference type="RuleBase" id="RU004466"/>
    </source>
</evidence>
<dbReference type="Gene3D" id="1.10.600.10">
    <property type="entry name" value="Farnesyl Diphosphate Synthase"/>
    <property type="match status" value="1"/>
</dbReference>
<evidence type="ECO:0000256" key="3">
    <source>
        <dbReference type="ARBA" id="ARBA00022679"/>
    </source>
</evidence>
<evidence type="ECO:0000256" key="4">
    <source>
        <dbReference type="ARBA" id="ARBA00022723"/>
    </source>
</evidence>
<keyword evidence="4" id="KW-0479">Metal-binding</keyword>
<dbReference type="EMBL" id="JAXAFO010000003">
    <property type="protein sequence ID" value="MDX6848299.1"/>
    <property type="molecule type" value="Genomic_DNA"/>
</dbReference>
<comment type="cofactor">
    <cofactor evidence="1">
        <name>Mg(2+)</name>
        <dbReference type="ChEBI" id="CHEBI:18420"/>
    </cofactor>
</comment>
<dbReference type="Pfam" id="PF00348">
    <property type="entry name" value="polyprenyl_synt"/>
    <property type="match status" value="1"/>
</dbReference>
<keyword evidence="3 7" id="KW-0808">Transferase</keyword>
<dbReference type="EC" id="2.5.1.10" evidence="8"/>
<protein>
    <submittedName>
        <fullName evidence="8">Farnesyl diphosphate synthase</fullName>
        <ecNumber evidence="8">2.5.1.10</ecNumber>
    </submittedName>
</protein>
<keyword evidence="9" id="KW-1185">Reference proteome</keyword>
<keyword evidence="5" id="KW-0460">Magnesium</keyword>
<dbReference type="PANTHER" id="PTHR43281:SF1">
    <property type="entry name" value="FARNESYL DIPHOSPHATE SYNTHASE"/>
    <property type="match status" value="1"/>
</dbReference>
<dbReference type="GO" id="GO:0004337">
    <property type="term" value="F:(2E,6E)-farnesyl diphosphate synthase activity"/>
    <property type="evidence" value="ECO:0007669"/>
    <property type="project" value="UniProtKB-EC"/>
</dbReference>
<dbReference type="SFLD" id="SFLDS00005">
    <property type="entry name" value="Isoprenoid_Synthase_Type_I"/>
    <property type="match status" value="1"/>
</dbReference>
<dbReference type="SFLD" id="SFLDG01017">
    <property type="entry name" value="Polyprenyl_Transferase_Like"/>
    <property type="match status" value="1"/>
</dbReference>
<dbReference type="NCBIfam" id="NF045485">
    <property type="entry name" value="FPPsyn"/>
    <property type="match status" value="1"/>
</dbReference>
<dbReference type="Proteomes" id="UP001273505">
    <property type="component" value="Unassembled WGS sequence"/>
</dbReference>
<dbReference type="InterPro" id="IPR008949">
    <property type="entry name" value="Isoprenoid_synthase_dom_sf"/>
</dbReference>
<evidence type="ECO:0000256" key="6">
    <source>
        <dbReference type="ARBA" id="ARBA00023229"/>
    </source>
</evidence>
<accession>A0ABU4RUF8</accession>
<dbReference type="RefSeq" id="WP_302722961.1">
    <property type="nucleotide sequence ID" value="NZ_JAULRU010000577.1"/>
</dbReference>
<dbReference type="PROSITE" id="PS00444">
    <property type="entry name" value="POLYPRENYL_SYNTHASE_2"/>
    <property type="match status" value="1"/>
</dbReference>
<proteinExistence type="inferred from homology"/>
<reference evidence="8 9" key="1">
    <citation type="submission" date="2023-11" db="EMBL/GenBank/DDBJ databases">
        <title>Gilvimarinus fulvus sp. nov., isolated from the surface of Kelp.</title>
        <authorList>
            <person name="Sun Y.Y."/>
            <person name="Gong Y."/>
            <person name="Du Z.J."/>
        </authorList>
    </citation>
    <scope>NUCLEOTIDE SEQUENCE [LARGE SCALE GENOMIC DNA]</scope>
    <source>
        <strain evidence="8 9">SDUM040013</strain>
    </source>
</reference>
<organism evidence="8 9">
    <name type="scientific">Gilvimarinus gilvus</name>
    <dbReference type="NCBI Taxonomy" id="3058038"/>
    <lineage>
        <taxon>Bacteria</taxon>
        <taxon>Pseudomonadati</taxon>
        <taxon>Pseudomonadota</taxon>
        <taxon>Gammaproteobacteria</taxon>
        <taxon>Cellvibrionales</taxon>
        <taxon>Cellvibrionaceae</taxon>
        <taxon>Gilvimarinus</taxon>
    </lineage>
</organism>
<evidence type="ECO:0000313" key="9">
    <source>
        <dbReference type="Proteomes" id="UP001273505"/>
    </source>
</evidence>
<evidence type="ECO:0000256" key="2">
    <source>
        <dbReference type="ARBA" id="ARBA00006706"/>
    </source>
</evidence>